<gene>
    <name evidence="1" type="ORF">VNO78_07275</name>
</gene>
<reference evidence="1 2" key="1">
    <citation type="submission" date="2024-01" db="EMBL/GenBank/DDBJ databases">
        <title>The genomes of 5 underutilized Papilionoideae crops provide insights into root nodulation and disease resistanc.</title>
        <authorList>
            <person name="Jiang F."/>
        </authorList>
    </citation>
    <scope>NUCLEOTIDE SEQUENCE [LARGE SCALE GENOMIC DNA]</scope>
    <source>
        <strain evidence="1">DUOXIRENSHENG_FW03</strain>
        <tissue evidence="1">Leaves</tissue>
    </source>
</reference>
<dbReference type="Proteomes" id="UP001386955">
    <property type="component" value="Unassembled WGS sequence"/>
</dbReference>
<dbReference type="EMBL" id="JAYMYS010000002">
    <property type="protein sequence ID" value="KAK7405677.1"/>
    <property type="molecule type" value="Genomic_DNA"/>
</dbReference>
<keyword evidence="2" id="KW-1185">Reference proteome</keyword>
<comment type="caution">
    <text evidence="1">The sequence shown here is derived from an EMBL/GenBank/DDBJ whole genome shotgun (WGS) entry which is preliminary data.</text>
</comment>
<proteinExistence type="predicted"/>
<sequence length="117" mass="12893">MPSAEGMPLAHVSFGLFEGRETLRHGRRYISSIQVSLDSVHTGRCTLRLPLRDFRAIEFSYLRCNCCDIKAPFINCSMASCSHSTLSSWDVPAPDPHLGASIVSSSWVMEVPSPLVP</sequence>
<accession>A0AAN9SUD5</accession>
<organism evidence="1 2">
    <name type="scientific">Psophocarpus tetragonolobus</name>
    <name type="common">Winged bean</name>
    <name type="synonym">Dolichos tetragonolobus</name>
    <dbReference type="NCBI Taxonomy" id="3891"/>
    <lineage>
        <taxon>Eukaryota</taxon>
        <taxon>Viridiplantae</taxon>
        <taxon>Streptophyta</taxon>
        <taxon>Embryophyta</taxon>
        <taxon>Tracheophyta</taxon>
        <taxon>Spermatophyta</taxon>
        <taxon>Magnoliopsida</taxon>
        <taxon>eudicotyledons</taxon>
        <taxon>Gunneridae</taxon>
        <taxon>Pentapetalae</taxon>
        <taxon>rosids</taxon>
        <taxon>fabids</taxon>
        <taxon>Fabales</taxon>
        <taxon>Fabaceae</taxon>
        <taxon>Papilionoideae</taxon>
        <taxon>50 kb inversion clade</taxon>
        <taxon>NPAAA clade</taxon>
        <taxon>indigoferoid/millettioid clade</taxon>
        <taxon>Phaseoleae</taxon>
        <taxon>Psophocarpus</taxon>
    </lineage>
</organism>
<protein>
    <submittedName>
        <fullName evidence="1">Uncharacterized protein</fullName>
    </submittedName>
</protein>
<dbReference type="AlphaFoldDB" id="A0AAN9SUD5"/>
<name>A0AAN9SUD5_PSOTE</name>
<evidence type="ECO:0000313" key="1">
    <source>
        <dbReference type="EMBL" id="KAK7405677.1"/>
    </source>
</evidence>
<evidence type="ECO:0000313" key="2">
    <source>
        <dbReference type="Proteomes" id="UP001386955"/>
    </source>
</evidence>